<dbReference type="OrthoDB" id="7459360at2"/>
<keyword evidence="9" id="KW-1185">Reference proteome</keyword>
<protein>
    <submittedName>
        <fullName evidence="8">Precorrin-3B synthase</fullName>
        <ecNumber evidence="8">1.14.13.83</ecNumber>
    </submittedName>
</protein>
<keyword evidence="2" id="KW-0349">Heme</keyword>
<keyword evidence="6" id="KW-0411">Iron-sulfur</keyword>
<comment type="caution">
    <text evidence="8">The sequence shown here is derived from an EMBL/GenBank/DDBJ whole genome shotgun (WGS) entry which is preliminary data.</text>
</comment>
<dbReference type="EMBL" id="JACIIG010000002">
    <property type="protein sequence ID" value="MBB4567218.1"/>
    <property type="molecule type" value="Genomic_DNA"/>
</dbReference>
<name>A0A7W6ZR53_9HYPH</name>
<dbReference type="Gene3D" id="3.30.413.10">
    <property type="entry name" value="Sulfite Reductase Hemoprotein, domain 1"/>
    <property type="match status" value="1"/>
</dbReference>
<evidence type="ECO:0000256" key="4">
    <source>
        <dbReference type="ARBA" id="ARBA00023002"/>
    </source>
</evidence>
<dbReference type="InterPro" id="IPR005117">
    <property type="entry name" value="NiRdtase/SiRdtase_haem-b_fer"/>
</dbReference>
<keyword evidence="4 8" id="KW-0560">Oxidoreductase</keyword>
<dbReference type="InterPro" id="IPR012798">
    <property type="entry name" value="Cbl_synth_CobG-like"/>
</dbReference>
<feature type="domain" description="Nitrite/Sulfite reductase ferredoxin-like" evidence="7">
    <location>
        <begin position="44"/>
        <end position="105"/>
    </location>
</feature>
<evidence type="ECO:0000256" key="6">
    <source>
        <dbReference type="ARBA" id="ARBA00023014"/>
    </source>
</evidence>
<dbReference type="EC" id="1.14.13.83" evidence="8"/>
<dbReference type="GO" id="GO:0046872">
    <property type="term" value="F:metal ion binding"/>
    <property type="evidence" value="ECO:0007669"/>
    <property type="project" value="UniProtKB-KW"/>
</dbReference>
<evidence type="ECO:0000313" key="9">
    <source>
        <dbReference type="Proteomes" id="UP000543836"/>
    </source>
</evidence>
<dbReference type="Pfam" id="PF03460">
    <property type="entry name" value="NIR_SIR_ferr"/>
    <property type="match status" value="1"/>
</dbReference>
<dbReference type="InterPro" id="IPR036136">
    <property type="entry name" value="Nit/Sulf_reduc_fer-like_dom_sf"/>
</dbReference>
<dbReference type="PANTHER" id="PTHR32439:SF9">
    <property type="entry name" value="BLR3264 PROTEIN"/>
    <property type="match status" value="1"/>
</dbReference>
<evidence type="ECO:0000256" key="5">
    <source>
        <dbReference type="ARBA" id="ARBA00023004"/>
    </source>
</evidence>
<dbReference type="SUPFAM" id="SSF56014">
    <property type="entry name" value="Nitrite and sulphite reductase 4Fe-4S domain-like"/>
    <property type="match status" value="2"/>
</dbReference>
<dbReference type="InterPro" id="IPR045854">
    <property type="entry name" value="NO2/SO3_Rdtase_4Fe4S_sf"/>
</dbReference>
<dbReference type="RefSeq" id="WP_081670148.1">
    <property type="nucleotide sequence ID" value="NZ_JACIIL010000022.1"/>
</dbReference>
<keyword evidence="3" id="KW-0479">Metal-binding</keyword>
<dbReference type="NCBIfam" id="TIGR02435">
    <property type="entry name" value="CobG"/>
    <property type="match status" value="1"/>
</dbReference>
<dbReference type="AlphaFoldDB" id="A0A7W6ZR53"/>
<keyword evidence="5" id="KW-0408">Iron</keyword>
<dbReference type="SUPFAM" id="SSF55124">
    <property type="entry name" value="Nitrite/Sulfite reductase N-terminal domain-like"/>
    <property type="match status" value="2"/>
</dbReference>
<organism evidence="8 9">
    <name type="scientific">Rhizobium leucaenae</name>
    <dbReference type="NCBI Taxonomy" id="29450"/>
    <lineage>
        <taxon>Bacteria</taxon>
        <taxon>Pseudomonadati</taxon>
        <taxon>Pseudomonadota</taxon>
        <taxon>Alphaproteobacteria</taxon>
        <taxon>Hyphomicrobiales</taxon>
        <taxon>Rhizobiaceae</taxon>
        <taxon>Rhizobium/Agrobacterium group</taxon>
        <taxon>Rhizobium</taxon>
    </lineage>
</organism>
<accession>A0A7W6ZR53</accession>
<evidence type="ECO:0000256" key="1">
    <source>
        <dbReference type="ARBA" id="ARBA00022485"/>
    </source>
</evidence>
<evidence type="ECO:0000259" key="7">
    <source>
        <dbReference type="Pfam" id="PF03460"/>
    </source>
</evidence>
<dbReference type="PANTHER" id="PTHR32439">
    <property type="entry name" value="FERREDOXIN--NITRITE REDUCTASE, CHLOROPLASTIC"/>
    <property type="match status" value="1"/>
</dbReference>
<proteinExistence type="predicted"/>
<evidence type="ECO:0000313" key="8">
    <source>
        <dbReference type="EMBL" id="MBB4567218.1"/>
    </source>
</evidence>
<gene>
    <name evidence="8" type="ORF">GGE60_001319</name>
</gene>
<evidence type="ECO:0000256" key="3">
    <source>
        <dbReference type="ARBA" id="ARBA00022723"/>
    </source>
</evidence>
<reference evidence="8 9" key="1">
    <citation type="submission" date="2020-08" db="EMBL/GenBank/DDBJ databases">
        <title>Genomic Encyclopedia of Type Strains, Phase IV (KMG-V): Genome sequencing to study the core and pangenomes of soil and plant-associated prokaryotes.</title>
        <authorList>
            <person name="Whitman W."/>
        </authorList>
    </citation>
    <scope>NUCLEOTIDE SEQUENCE [LARGE SCALE GENOMIC DNA]</scope>
    <source>
        <strain evidence="8 9">SEMIA 492</strain>
    </source>
</reference>
<keyword evidence="1" id="KW-0004">4Fe-4S</keyword>
<dbReference type="Gene3D" id="3.90.480.20">
    <property type="match status" value="1"/>
</dbReference>
<dbReference type="GO" id="GO:0043818">
    <property type="term" value="F:precorrin-3B synthase activity"/>
    <property type="evidence" value="ECO:0007669"/>
    <property type="project" value="UniProtKB-EC"/>
</dbReference>
<dbReference type="Proteomes" id="UP000543836">
    <property type="component" value="Unassembled WGS sequence"/>
</dbReference>
<dbReference type="GO" id="GO:0051539">
    <property type="term" value="F:4 iron, 4 sulfur cluster binding"/>
    <property type="evidence" value="ECO:0007669"/>
    <property type="project" value="UniProtKB-KW"/>
</dbReference>
<evidence type="ECO:0000256" key="2">
    <source>
        <dbReference type="ARBA" id="ARBA00022617"/>
    </source>
</evidence>
<sequence length="470" mass="48588">MAMADRQIIEEHDISLRGDVDAAACVSNVPSMARGACPSLSAPMITGDGLLVRLHPTTPGLTIGQFRSLAQAAERHGNGLIEITARGNLQLRGMTAQSMPGLAADTADAGIIPETGVTIEVPPLSGLDPAEITDARNLAALLRQQIAALDPQLELAPKLTIVIDGGGRLNLDAITADIRLKAARTAGNLTTWVLAIGGTAQTAKVLASLSAEQSISAVIELLKALAVFGPRARGRDLDVGSLRTHYQSPDVSALDIADQYVSPIGIHPLGGDRLSLGLRPSFGQIHARDILNFLAIAEDAGAHEIRSAPEHAMLVLGLGFEAAKAVQSAAADYGFRTRADDPSNHVDVCAGAGACASAFYATKAAAADLLDLAPELLDGSLTIHLSGCRKGCAHPANSAITIVGAPMGYGVVVNGSASSEPVAYIGKEELKFALAEINSLVRNNKVAGESTKECLTRLGTDAIVTALRQG</sequence>
<dbReference type="InterPro" id="IPR051329">
    <property type="entry name" value="NIR_SIR_4Fe-4S"/>
</dbReference>